<feature type="signal peptide" evidence="1">
    <location>
        <begin position="1"/>
        <end position="21"/>
    </location>
</feature>
<gene>
    <name evidence="2" type="ORF">SAMN05660429_01905</name>
</gene>
<evidence type="ECO:0000256" key="1">
    <source>
        <dbReference type="SAM" id="SignalP"/>
    </source>
</evidence>
<dbReference type="AlphaFoldDB" id="A0A1I0ETB7"/>
<evidence type="ECO:0000313" key="3">
    <source>
        <dbReference type="Proteomes" id="UP000199308"/>
    </source>
</evidence>
<dbReference type="Proteomes" id="UP000199308">
    <property type="component" value="Unassembled WGS sequence"/>
</dbReference>
<name>A0A1I0ETB7_THASX</name>
<keyword evidence="1" id="KW-0732">Signal</keyword>
<dbReference type="InterPro" id="IPR046634">
    <property type="entry name" value="DUF6746"/>
</dbReference>
<dbReference type="RefSeq" id="WP_093329582.1">
    <property type="nucleotide sequence ID" value="NZ_AP027363.1"/>
</dbReference>
<protein>
    <submittedName>
        <fullName evidence="2">Uncharacterized protein</fullName>
    </submittedName>
</protein>
<accession>A0A1I0ETB7</accession>
<sequence length="128" mass="14035">MVKIVSLLAGTLIAYTSASYADERYDHFPALAADNTTQALCNLAEYNAKLQVLLTKDTLTAEDMVKVHELTYTLENAIQRIQKDLTAAATDLEEVHLASEKLDKNTVQQQGKTYLTALSLLTSPASCK</sequence>
<organism evidence="2 3">
    <name type="scientific">Thalassotalea agarivorans</name>
    <name type="common">Thalassomonas agarivorans</name>
    <dbReference type="NCBI Taxonomy" id="349064"/>
    <lineage>
        <taxon>Bacteria</taxon>
        <taxon>Pseudomonadati</taxon>
        <taxon>Pseudomonadota</taxon>
        <taxon>Gammaproteobacteria</taxon>
        <taxon>Alteromonadales</taxon>
        <taxon>Colwelliaceae</taxon>
        <taxon>Thalassotalea</taxon>
    </lineage>
</organism>
<dbReference type="Pfam" id="PF20531">
    <property type="entry name" value="DUF6746"/>
    <property type="match status" value="1"/>
</dbReference>
<proteinExistence type="predicted"/>
<dbReference type="EMBL" id="FOHK01000008">
    <property type="protein sequence ID" value="SET47835.1"/>
    <property type="molecule type" value="Genomic_DNA"/>
</dbReference>
<dbReference type="STRING" id="349064.SAMN05660429_01905"/>
<dbReference type="OrthoDB" id="5975812at2"/>
<keyword evidence="3" id="KW-1185">Reference proteome</keyword>
<reference evidence="2 3" key="1">
    <citation type="submission" date="2016-10" db="EMBL/GenBank/DDBJ databases">
        <authorList>
            <person name="de Groot N.N."/>
        </authorList>
    </citation>
    <scope>NUCLEOTIDE SEQUENCE [LARGE SCALE GENOMIC DNA]</scope>
    <source>
        <strain evidence="2 3">DSM 19706</strain>
    </source>
</reference>
<evidence type="ECO:0000313" key="2">
    <source>
        <dbReference type="EMBL" id="SET47835.1"/>
    </source>
</evidence>
<feature type="chain" id="PRO_5011588651" evidence="1">
    <location>
        <begin position="22"/>
        <end position="128"/>
    </location>
</feature>